<dbReference type="Proteomes" id="UP001638806">
    <property type="component" value="Unassembled WGS sequence"/>
</dbReference>
<reference evidence="1" key="1">
    <citation type="submission" date="2024-12" db="EMBL/GenBank/DDBJ databases">
        <title>Comparative genomics and development of molecular markers within Purpureocillium lilacinum and among Purpureocillium species.</title>
        <authorList>
            <person name="Yeh Z.-Y."/>
            <person name="Ni N.-T."/>
            <person name="Lo P.-H."/>
            <person name="Mushyakhwo K."/>
            <person name="Lin C.-F."/>
            <person name="Nai Y.-S."/>
        </authorList>
    </citation>
    <scope>NUCLEOTIDE SEQUENCE</scope>
    <source>
        <strain evidence="1">NCHU-NPUST-175</strain>
    </source>
</reference>
<organism evidence="1 2">
    <name type="scientific">Purpureocillium lilacinum</name>
    <name type="common">Paecilomyces lilacinus</name>
    <dbReference type="NCBI Taxonomy" id="33203"/>
    <lineage>
        <taxon>Eukaryota</taxon>
        <taxon>Fungi</taxon>
        <taxon>Dikarya</taxon>
        <taxon>Ascomycota</taxon>
        <taxon>Pezizomycotina</taxon>
        <taxon>Sordariomycetes</taxon>
        <taxon>Hypocreomycetidae</taxon>
        <taxon>Hypocreales</taxon>
        <taxon>Ophiocordycipitaceae</taxon>
        <taxon>Purpureocillium</taxon>
    </lineage>
</organism>
<protein>
    <submittedName>
        <fullName evidence="1">Uncharacterized protein</fullName>
    </submittedName>
</protein>
<accession>A0ACC4E7Z1</accession>
<name>A0ACC4E7Z1_PURLI</name>
<dbReference type="EMBL" id="JBGNUJ010000002">
    <property type="protein sequence ID" value="KAL3964453.1"/>
    <property type="molecule type" value="Genomic_DNA"/>
</dbReference>
<gene>
    <name evidence="1" type="ORF">ACCO45_001457</name>
</gene>
<keyword evidence="2" id="KW-1185">Reference proteome</keyword>
<evidence type="ECO:0000313" key="1">
    <source>
        <dbReference type="EMBL" id="KAL3964453.1"/>
    </source>
</evidence>
<evidence type="ECO:0000313" key="2">
    <source>
        <dbReference type="Proteomes" id="UP001638806"/>
    </source>
</evidence>
<sequence length="341" mass="36301">MTSSTSSSSITTADGPEQQQQQLGVRVPWAKLRAWIDAQEAHERERGGPAPLTQGQLEALSVLVSFGEEPDVGGRSHVSELMETLQARQLPLPVFQSMPVNLPVSGHIQLMWRCVCSTAGFGCFPRRGHGLDDNDQPPAFQSKKIAKQYAAKLAMQCIKGETGQAPPPATAKRKTAPTSRSPTPSSTPNPPAHKSKRDDSPNPPPPDSSSGDITTATSPSQHRAVMPTSPDSGRDSSEDVSPALGADSNGVFKQVADLAGRLGLDAPAYRLEPDPQMPGFFDGRAVFRSGGRTPPEGVGAVTAVLGRREARVLVAEGVLAWLREEHRARDAMVQSLWGTGP</sequence>
<comment type="caution">
    <text evidence="1">The sequence shown here is derived from an EMBL/GenBank/DDBJ whole genome shotgun (WGS) entry which is preliminary data.</text>
</comment>
<proteinExistence type="predicted"/>